<accession>A0ABQ1JKR9</accession>
<organism evidence="4 5">
    <name type="scientific">Henriciella pelagia</name>
    <dbReference type="NCBI Taxonomy" id="1977912"/>
    <lineage>
        <taxon>Bacteria</taxon>
        <taxon>Pseudomonadati</taxon>
        <taxon>Pseudomonadota</taxon>
        <taxon>Alphaproteobacteria</taxon>
        <taxon>Hyphomonadales</taxon>
        <taxon>Hyphomonadaceae</taxon>
        <taxon>Henriciella</taxon>
    </lineage>
</organism>
<dbReference type="Proteomes" id="UP000628854">
    <property type="component" value="Unassembled WGS sequence"/>
</dbReference>
<gene>
    <name evidence="4" type="ORF">GCM10011503_19560</name>
</gene>
<evidence type="ECO:0000256" key="3">
    <source>
        <dbReference type="SAM" id="Phobius"/>
    </source>
</evidence>
<reference evidence="5" key="1">
    <citation type="journal article" date="2019" name="Int. J. Syst. Evol. Microbiol.">
        <title>The Global Catalogue of Microorganisms (GCM) 10K type strain sequencing project: providing services to taxonomists for standard genome sequencing and annotation.</title>
        <authorList>
            <consortium name="The Broad Institute Genomics Platform"/>
            <consortium name="The Broad Institute Genome Sequencing Center for Infectious Disease"/>
            <person name="Wu L."/>
            <person name="Ma J."/>
        </authorList>
    </citation>
    <scope>NUCLEOTIDE SEQUENCE [LARGE SCALE GENOMIC DNA]</scope>
    <source>
        <strain evidence="5">CGMCC 1.15928</strain>
    </source>
</reference>
<evidence type="ECO:0000313" key="4">
    <source>
        <dbReference type="EMBL" id="GGB70972.1"/>
    </source>
</evidence>
<dbReference type="EMBL" id="BMKF01000002">
    <property type="protein sequence ID" value="GGB70972.1"/>
    <property type="molecule type" value="Genomic_DNA"/>
</dbReference>
<evidence type="ECO:0000256" key="1">
    <source>
        <dbReference type="SAM" id="Coils"/>
    </source>
</evidence>
<name>A0ABQ1JKR9_9PROT</name>
<dbReference type="Gene3D" id="1.10.287.1490">
    <property type="match status" value="1"/>
</dbReference>
<keyword evidence="3" id="KW-0472">Membrane</keyword>
<protein>
    <submittedName>
        <fullName evidence="4">Uncharacterized protein</fullName>
    </submittedName>
</protein>
<evidence type="ECO:0000313" key="5">
    <source>
        <dbReference type="Proteomes" id="UP000628854"/>
    </source>
</evidence>
<feature type="region of interest" description="Disordered" evidence="2">
    <location>
        <begin position="1"/>
        <end position="34"/>
    </location>
</feature>
<sequence length="394" mass="41491">MSDQPTHGSDPIDAEFEPAEDPKAPSLNYEKPARSGGGPGWISLTLVGLIALGALGLSVWSSGLLTQTSLPSPTETSLADIRDNQQQLDERLGAVSSQLELTIDRIDDEIERLETELAAVETARAPVPDLPEDAAAFDTRLASLEEQLAAISEAQSGAVSPARIEAIEAALQSANADSGGASDAQLVSLKAELETLRADFAALQTAQEALSSEISEARSDAQNISRASALILGASLALDAIEASAARGEAFPDKYQQLLDNRPDDPDVTTLASLSKVAIPTMGELKSSFSRLRNDALARDTESGSGLGWVNTVFGESVSVRRSASGSETGNLLTDAQAALARDDLMVAIDSIEALPTNSKAVFQTWLADARRRARLEESLETLRLKLISAGQEG</sequence>
<dbReference type="RefSeq" id="WP_084392461.1">
    <property type="nucleotide sequence ID" value="NZ_BMKF01000002.1"/>
</dbReference>
<keyword evidence="1" id="KW-0175">Coiled coil</keyword>
<evidence type="ECO:0000256" key="2">
    <source>
        <dbReference type="SAM" id="MobiDB-lite"/>
    </source>
</evidence>
<proteinExistence type="predicted"/>
<feature type="coiled-coil region" evidence="1">
    <location>
        <begin position="186"/>
        <end position="213"/>
    </location>
</feature>
<keyword evidence="3" id="KW-1133">Transmembrane helix</keyword>
<keyword evidence="3" id="KW-0812">Transmembrane</keyword>
<keyword evidence="5" id="KW-1185">Reference proteome</keyword>
<feature type="coiled-coil region" evidence="1">
    <location>
        <begin position="96"/>
        <end position="154"/>
    </location>
</feature>
<comment type="caution">
    <text evidence="4">The sequence shown here is derived from an EMBL/GenBank/DDBJ whole genome shotgun (WGS) entry which is preliminary data.</text>
</comment>
<feature type="transmembrane region" description="Helical" evidence="3">
    <location>
        <begin position="41"/>
        <end position="60"/>
    </location>
</feature>